<organism evidence="1 2">
    <name type="scientific">Canavalia gladiata</name>
    <name type="common">Sword bean</name>
    <name type="synonym">Dolichos gladiatus</name>
    <dbReference type="NCBI Taxonomy" id="3824"/>
    <lineage>
        <taxon>Eukaryota</taxon>
        <taxon>Viridiplantae</taxon>
        <taxon>Streptophyta</taxon>
        <taxon>Embryophyta</taxon>
        <taxon>Tracheophyta</taxon>
        <taxon>Spermatophyta</taxon>
        <taxon>Magnoliopsida</taxon>
        <taxon>eudicotyledons</taxon>
        <taxon>Gunneridae</taxon>
        <taxon>Pentapetalae</taxon>
        <taxon>rosids</taxon>
        <taxon>fabids</taxon>
        <taxon>Fabales</taxon>
        <taxon>Fabaceae</taxon>
        <taxon>Papilionoideae</taxon>
        <taxon>50 kb inversion clade</taxon>
        <taxon>NPAAA clade</taxon>
        <taxon>indigoferoid/millettioid clade</taxon>
        <taxon>Phaseoleae</taxon>
        <taxon>Canavalia</taxon>
    </lineage>
</organism>
<protein>
    <submittedName>
        <fullName evidence="1">Uncharacterized protein</fullName>
    </submittedName>
</protein>
<evidence type="ECO:0000313" key="1">
    <source>
        <dbReference type="EMBL" id="KAK7337063.1"/>
    </source>
</evidence>
<name>A0AAN9LMX9_CANGL</name>
<sequence length="119" mass="13762">MELKLWLTVVAKGIRMFKLLSTLFHHHNNSLVSVAGHNDQCNNYPKPNTTKKIYKTIPDSPKCRSGRGKIVTFSMERHTGPQWVVRVPSWLEPMILVATTMEKDFTDNYYISHDSIILF</sequence>
<keyword evidence="2" id="KW-1185">Reference proteome</keyword>
<evidence type="ECO:0000313" key="2">
    <source>
        <dbReference type="Proteomes" id="UP001367508"/>
    </source>
</evidence>
<comment type="caution">
    <text evidence="1">The sequence shown here is derived from an EMBL/GenBank/DDBJ whole genome shotgun (WGS) entry which is preliminary data.</text>
</comment>
<dbReference type="AlphaFoldDB" id="A0AAN9LMX9"/>
<reference evidence="1 2" key="1">
    <citation type="submission" date="2024-01" db="EMBL/GenBank/DDBJ databases">
        <title>The genomes of 5 underutilized Papilionoideae crops provide insights into root nodulation and disease resistanc.</title>
        <authorList>
            <person name="Jiang F."/>
        </authorList>
    </citation>
    <scope>NUCLEOTIDE SEQUENCE [LARGE SCALE GENOMIC DNA]</scope>
    <source>
        <strain evidence="1">LVBAO_FW01</strain>
        <tissue evidence="1">Leaves</tissue>
    </source>
</reference>
<gene>
    <name evidence="1" type="ORF">VNO77_17622</name>
</gene>
<proteinExistence type="predicted"/>
<accession>A0AAN9LMX9</accession>
<dbReference type="EMBL" id="JAYMYQ010000004">
    <property type="protein sequence ID" value="KAK7337063.1"/>
    <property type="molecule type" value="Genomic_DNA"/>
</dbReference>
<dbReference type="Proteomes" id="UP001367508">
    <property type="component" value="Unassembled WGS sequence"/>
</dbReference>